<feature type="transmembrane region" description="Helical" evidence="2">
    <location>
        <begin position="874"/>
        <end position="900"/>
    </location>
</feature>
<organism evidence="3 4">
    <name type="scientific">Streblomastix strix</name>
    <dbReference type="NCBI Taxonomy" id="222440"/>
    <lineage>
        <taxon>Eukaryota</taxon>
        <taxon>Metamonada</taxon>
        <taxon>Preaxostyla</taxon>
        <taxon>Oxymonadida</taxon>
        <taxon>Streblomastigidae</taxon>
        <taxon>Streblomastix</taxon>
    </lineage>
</organism>
<keyword evidence="2" id="KW-0812">Transmembrane</keyword>
<keyword evidence="2" id="KW-0472">Membrane</keyword>
<dbReference type="EMBL" id="SNRW01006150">
    <property type="protein sequence ID" value="KAA6383632.1"/>
    <property type="molecule type" value="Genomic_DNA"/>
</dbReference>
<proteinExistence type="predicted"/>
<comment type="caution">
    <text evidence="3">The sequence shown here is derived from an EMBL/GenBank/DDBJ whole genome shotgun (WGS) entry which is preliminary data.</text>
</comment>
<feature type="compositionally biased region" description="Basic and acidic residues" evidence="1">
    <location>
        <begin position="1056"/>
        <end position="1071"/>
    </location>
</feature>
<dbReference type="PANTHER" id="PTHR42264">
    <property type="entry name" value="EPHRIN_REC_LIKE DOMAIN-CONTAINING PROTEIN"/>
    <property type="match status" value="1"/>
</dbReference>
<name>A0A5J4VLZ1_9EUKA</name>
<gene>
    <name evidence="3" type="ORF">EZS28_020842</name>
</gene>
<feature type="region of interest" description="Disordered" evidence="1">
    <location>
        <begin position="935"/>
        <end position="976"/>
    </location>
</feature>
<feature type="compositionally biased region" description="Low complexity" evidence="1">
    <location>
        <begin position="942"/>
        <end position="958"/>
    </location>
</feature>
<evidence type="ECO:0000256" key="1">
    <source>
        <dbReference type="SAM" id="MobiDB-lite"/>
    </source>
</evidence>
<feature type="compositionally biased region" description="Basic and acidic residues" evidence="1">
    <location>
        <begin position="1012"/>
        <end position="1030"/>
    </location>
</feature>
<feature type="compositionally biased region" description="Basic and acidic residues" evidence="1">
    <location>
        <begin position="1115"/>
        <end position="1124"/>
    </location>
</feature>
<evidence type="ECO:0000256" key="2">
    <source>
        <dbReference type="SAM" id="Phobius"/>
    </source>
</evidence>
<feature type="compositionally biased region" description="Polar residues" evidence="1">
    <location>
        <begin position="1072"/>
        <end position="1092"/>
    </location>
</feature>
<sequence length="1210" mass="135135">MALARFKLDQFEIDKEHQKIVHIRSSCLQCMGEIQQLGNATDRTNLVKNAYVSAQIYNISLAGGSEQQNKDSISNSMGALQKLLGRFHDINRVSNWPDDAPIYLVSKNGLNENDCQNKPCDTIFTVILKYGSLYNYQIFLDDAIFEFNLDLLSDSLPVYEDQYPTQFAILGIEGTTLKLIDSFLGLRTDQLFLQNLTLDLTNIRINIQTPKSLLELTNIKIIRNQGGSAVNEESAIIIYDGIAHLDQVTIDGEKKTGLKPLFIIEKAIEFTLNNSHIKNINKTGQEYDQTLLYAKNLNYDSLITIENTIVENTYSNSANRGLIFVQFKNPEMSIPEKEPIFIIKGSTFQNNSYSASLGTINGVVKLVNAEPELFIIKDNKFNNVKTATENKYDYEIMINLSDGFTADSAITRITDFIFGLNIKPIIIYEFGSTSPKIFFNLPESYASLKVNSNTGKLSCIQYDGNYTSDIKTLSCAMIVIRGQDSIDQLRSSKRIIEIEGDFTENDLKTDGLQVTFLGNNHITTSNHISFRPTVGSQTNDSLFRVTNGGELNLDSIQVTRIRSFSGAEEVPIVSVVPESGKYGEISSIPGVLSLIDSIISGSGSFAEKWSGKGINEICSLNYAPLIVGSSTGKVTLIGTTVTQSEGAGIYVSGGAQLSIDSTSTLVSNGERVGSSLSGMQTHVVCNGIDASGYPITTSVEINSNAIPSFIQNQETWVFADSFKECDSYIRTSGILIHGRLAPQATSGSITIKSDESGSKTVKATVNGNILNPCDRILNLEVRNQFEQTILSQNLNETSSNAAGAQWEGFDKFSLELPSSSFTDATSESKYSLRVVEYRKGSQSDWVDASLNYEEQTSPSEEEPVDVSSGLSTGAIIGLSVGIPLLILIILVIVIICAVLYSDRQKQKEIEIQKQNDQYSTMKNKNVLVRDIDANDESDEQQRQQQQQQQQQQYKKQQQMRNKQISEEELSQTSSQGQVVYRDMEQQTGDGISSEIQSQDLIEQQVKQIIQKENKQQVKDKDHEKDIDTKERKLKQKGKQSKSETNQKIKQKKSNHKKENGPQTKRDERQNDKQINLSNYYFTQQSDDSAQSSKTDKVSQETDDSTSMQSQEAIDEINKKDEKKKIEKKKKKKIVTLEQKGKGKNQKKMRKSKRFFMLMHPRNPAKFIANKDPIVMMNNTEKVKKKTVTIINPLLGQKAQVPVKKKNTALK</sequence>
<evidence type="ECO:0000313" key="4">
    <source>
        <dbReference type="Proteomes" id="UP000324800"/>
    </source>
</evidence>
<keyword evidence="2" id="KW-1133">Transmembrane helix</keyword>
<dbReference type="Proteomes" id="UP000324800">
    <property type="component" value="Unassembled WGS sequence"/>
</dbReference>
<dbReference type="AlphaFoldDB" id="A0A5J4VLZ1"/>
<protein>
    <submittedName>
        <fullName evidence="3">Uncharacterized protein</fullName>
    </submittedName>
</protein>
<evidence type="ECO:0000313" key="3">
    <source>
        <dbReference type="EMBL" id="KAA6383632.1"/>
    </source>
</evidence>
<feature type="compositionally biased region" description="Basic residues" evidence="1">
    <location>
        <begin position="1141"/>
        <end position="1150"/>
    </location>
</feature>
<reference evidence="3 4" key="1">
    <citation type="submission" date="2019-03" db="EMBL/GenBank/DDBJ databases">
        <title>Single cell metagenomics reveals metabolic interactions within the superorganism composed of flagellate Streblomastix strix and complex community of Bacteroidetes bacteria on its surface.</title>
        <authorList>
            <person name="Treitli S.C."/>
            <person name="Kolisko M."/>
            <person name="Husnik F."/>
            <person name="Keeling P."/>
            <person name="Hampl V."/>
        </authorList>
    </citation>
    <scope>NUCLEOTIDE SEQUENCE [LARGE SCALE GENOMIC DNA]</scope>
    <source>
        <strain evidence="3">ST1C</strain>
    </source>
</reference>
<feature type="region of interest" description="Disordered" evidence="1">
    <location>
        <begin position="1012"/>
        <end position="1150"/>
    </location>
</feature>
<accession>A0A5J4VLZ1</accession>